<dbReference type="InterPro" id="IPR019422">
    <property type="entry name" value="7TM_GPCR_serpentine_rcpt_Srh"/>
</dbReference>
<keyword evidence="1" id="KW-0812">Transmembrane</keyword>
<feature type="transmembrane region" description="Helical" evidence="1">
    <location>
        <begin position="26"/>
        <end position="48"/>
    </location>
</feature>
<dbReference type="EnsemblMetazoa" id="CJA37494.1">
    <property type="protein sequence ID" value="CJA37494.1"/>
    <property type="gene ID" value="WBGene00213341"/>
</dbReference>
<name>A0A8R1IRL0_CAEJA</name>
<evidence type="ECO:0000313" key="4">
    <source>
        <dbReference type="Proteomes" id="UP000005237"/>
    </source>
</evidence>
<dbReference type="AlphaFoldDB" id="A0A8R1IRL0"/>
<reference evidence="3" key="2">
    <citation type="submission" date="2022-06" db="UniProtKB">
        <authorList>
            <consortium name="EnsemblMetazoa"/>
        </authorList>
    </citation>
    <scope>IDENTIFICATION</scope>
    <source>
        <strain evidence="3">DF5081</strain>
    </source>
</reference>
<reference evidence="4" key="1">
    <citation type="submission" date="2010-08" db="EMBL/GenBank/DDBJ databases">
        <authorList>
            <consortium name="Caenorhabditis japonica Sequencing Consortium"/>
            <person name="Wilson R.K."/>
        </authorList>
    </citation>
    <scope>NUCLEOTIDE SEQUENCE [LARGE SCALE GENOMIC DNA]</scope>
    <source>
        <strain evidence="4">DF5081</strain>
    </source>
</reference>
<accession>A0A8R1IRL0</accession>
<evidence type="ECO:0000256" key="1">
    <source>
        <dbReference type="SAM" id="Phobius"/>
    </source>
</evidence>
<feature type="chain" id="PRO_5035950031" evidence="2">
    <location>
        <begin position="19"/>
        <end position="88"/>
    </location>
</feature>
<proteinExistence type="predicted"/>
<keyword evidence="2" id="KW-0732">Signal</keyword>
<keyword evidence="4" id="KW-1185">Reference proteome</keyword>
<keyword evidence="1" id="KW-0472">Membrane</keyword>
<evidence type="ECO:0000256" key="2">
    <source>
        <dbReference type="SAM" id="SignalP"/>
    </source>
</evidence>
<evidence type="ECO:0000313" key="3">
    <source>
        <dbReference type="EnsemblMetazoa" id="CJA37494.1"/>
    </source>
</evidence>
<feature type="signal peptide" evidence="2">
    <location>
        <begin position="1"/>
        <end position="18"/>
    </location>
</feature>
<keyword evidence="1" id="KW-1133">Transmembrane helix</keyword>
<protein>
    <submittedName>
        <fullName evidence="3">Uncharacterized protein</fullName>
    </submittedName>
</protein>
<sequence length="88" mass="9796">MPLLVLIVPLSWIGLSVGLTLYNQTITNICFVVIAFHGLISTLVMLLIHKPYRDVCLGVFCINSAAKLSKQTSPKFLSRRDSMRTTCI</sequence>
<dbReference type="Pfam" id="PF10318">
    <property type="entry name" value="7TM_GPCR_Srh"/>
    <property type="match status" value="1"/>
</dbReference>
<organism evidence="3 4">
    <name type="scientific">Caenorhabditis japonica</name>
    <dbReference type="NCBI Taxonomy" id="281687"/>
    <lineage>
        <taxon>Eukaryota</taxon>
        <taxon>Metazoa</taxon>
        <taxon>Ecdysozoa</taxon>
        <taxon>Nematoda</taxon>
        <taxon>Chromadorea</taxon>
        <taxon>Rhabditida</taxon>
        <taxon>Rhabditina</taxon>
        <taxon>Rhabditomorpha</taxon>
        <taxon>Rhabditoidea</taxon>
        <taxon>Rhabditidae</taxon>
        <taxon>Peloderinae</taxon>
        <taxon>Caenorhabditis</taxon>
    </lineage>
</organism>
<dbReference type="Proteomes" id="UP000005237">
    <property type="component" value="Unassembled WGS sequence"/>
</dbReference>